<feature type="transmembrane region" description="Helical" evidence="6">
    <location>
        <begin position="72"/>
        <end position="98"/>
    </location>
</feature>
<proteinExistence type="predicted"/>
<protein>
    <submittedName>
        <fullName evidence="8">Phosphatidylglycerol--membrane-oligosaccharide glycerophosphotransferase</fullName>
        <ecNumber evidence="8">2.7.8.20</ecNumber>
    </submittedName>
</protein>
<dbReference type="Gene3D" id="3.40.720.10">
    <property type="entry name" value="Alkaline Phosphatase, subunit A"/>
    <property type="match status" value="1"/>
</dbReference>
<dbReference type="OrthoDB" id="9760224at2"/>
<accession>A0A0B7IWV9</accession>
<keyword evidence="9" id="KW-1185">Reference proteome</keyword>
<keyword evidence="3 6" id="KW-0812">Transmembrane</keyword>
<dbReference type="STRING" id="1581680.BN1209_1760"/>
<dbReference type="CDD" id="cd16015">
    <property type="entry name" value="LTA_synthase"/>
    <property type="match status" value="1"/>
</dbReference>
<evidence type="ECO:0000256" key="3">
    <source>
        <dbReference type="ARBA" id="ARBA00022692"/>
    </source>
</evidence>
<dbReference type="KEGG" id="mbac:BN1209_1760"/>
<evidence type="ECO:0000256" key="5">
    <source>
        <dbReference type="ARBA" id="ARBA00023136"/>
    </source>
</evidence>
<dbReference type="GO" id="GO:0005886">
    <property type="term" value="C:plasma membrane"/>
    <property type="evidence" value="ECO:0007669"/>
    <property type="project" value="UniProtKB-SubCell"/>
</dbReference>
<dbReference type="PANTHER" id="PTHR47371">
    <property type="entry name" value="LIPOTEICHOIC ACID SYNTHASE"/>
    <property type="match status" value="1"/>
</dbReference>
<dbReference type="PANTHER" id="PTHR47371:SF3">
    <property type="entry name" value="PHOSPHOGLYCEROL TRANSFERASE I"/>
    <property type="match status" value="1"/>
</dbReference>
<feature type="transmembrane region" description="Helical" evidence="6">
    <location>
        <begin position="131"/>
        <end position="151"/>
    </location>
</feature>
<dbReference type="AlphaFoldDB" id="A0A0B7IWV9"/>
<sequence length="508" mass="57903">MLTRIQQIHNRHRHQVRALLRFLTYLLAFFLTAIAYWIADNFGEPSLEQVLYHAQFGMDGLVDTDTALIKSFLTWCIALPAGLSLLLVLIESSIALFLTHGSTHWLTSPARAANIHVVKVFYWFINHRAPLYVLIASATYFCVQFSVTAFVHNQFGKDYFAAHYVYPAKVKVDVIRPKNLVLIYVESMEDTYKDPKMFGKNLLASLDHLNGISFSHYKQAPGTGWTIAGITSTQCGLPLKSVSLYDGNDQGENIKSFLPNAVCLGDILHNAGYYNVYMGGDALAFSGKGKFFQDHHYDEVLGREELKGRHTKKDMNFWGLYDDDLLVLVKAKLIALHAQNKPFNLTFTTIDTHGPDGHYSKYCKAHGIKDFNGIVECSSNQVAELVQFMRHNHYFRDTNVVILGDHLAMENPVYEKLEKVKVRHIFNEFISTKPIIKNREDVLHFDMYPTILEFVGFKIEGGKLGLGYTAISKQAELPPANEYEEMNEDLLNQSDQYLELWKQRKVNP</sequence>
<evidence type="ECO:0000313" key="8">
    <source>
        <dbReference type="EMBL" id="CEN56797.1"/>
    </source>
</evidence>
<dbReference type="InterPro" id="IPR050448">
    <property type="entry name" value="OpgB/LTA_synthase_biosynth"/>
</dbReference>
<keyword evidence="4 6" id="KW-1133">Transmembrane helix</keyword>
<organism evidence="8 9">
    <name type="scientific">Candidatus Methylopumilus turicensis</name>
    <dbReference type="NCBI Taxonomy" id="1581680"/>
    <lineage>
        <taxon>Bacteria</taxon>
        <taxon>Pseudomonadati</taxon>
        <taxon>Pseudomonadota</taxon>
        <taxon>Betaproteobacteria</taxon>
        <taxon>Nitrosomonadales</taxon>
        <taxon>Methylophilaceae</taxon>
        <taxon>Candidatus Methylopumilus</taxon>
    </lineage>
</organism>
<feature type="transmembrane region" description="Helical" evidence="6">
    <location>
        <begin position="20"/>
        <end position="39"/>
    </location>
</feature>
<dbReference type="RefSeq" id="WP_045751826.1">
    <property type="nucleotide sequence ID" value="NZ_LN794158.1"/>
</dbReference>
<keyword evidence="2" id="KW-1003">Cell membrane</keyword>
<dbReference type="HOGENOM" id="CLU_023986_0_1_4"/>
<evidence type="ECO:0000259" key="7">
    <source>
        <dbReference type="Pfam" id="PF00884"/>
    </source>
</evidence>
<dbReference type="InterPro" id="IPR000917">
    <property type="entry name" value="Sulfatase_N"/>
</dbReference>
<dbReference type="InterPro" id="IPR017850">
    <property type="entry name" value="Alkaline_phosphatase_core_sf"/>
</dbReference>
<dbReference type="GO" id="GO:0008960">
    <property type="term" value="F:phosphatidylglycerol-membrane-oligosaccharide glycerophosphotransferase activity"/>
    <property type="evidence" value="ECO:0007669"/>
    <property type="project" value="UniProtKB-EC"/>
</dbReference>
<evidence type="ECO:0000256" key="4">
    <source>
        <dbReference type="ARBA" id="ARBA00022989"/>
    </source>
</evidence>
<comment type="subcellular location">
    <subcellularLocation>
        <location evidence="1">Cell membrane</location>
        <topology evidence="1">Multi-pass membrane protein</topology>
    </subcellularLocation>
</comment>
<reference evidence="9" key="1">
    <citation type="submission" date="2014-12" db="EMBL/GenBank/DDBJ databases">
        <authorList>
            <person name="Salcher M.M."/>
        </authorList>
    </citation>
    <scope>NUCLEOTIDE SEQUENCE [LARGE SCALE GENOMIC DNA]</scope>
    <source>
        <strain evidence="9">MMS-10A-171</strain>
    </source>
</reference>
<dbReference type="EC" id="2.7.8.20" evidence="8"/>
<evidence type="ECO:0000256" key="6">
    <source>
        <dbReference type="SAM" id="Phobius"/>
    </source>
</evidence>
<gene>
    <name evidence="8" type="ORF">BN1209_1760</name>
</gene>
<dbReference type="Pfam" id="PF00884">
    <property type="entry name" value="Sulfatase"/>
    <property type="match status" value="1"/>
</dbReference>
<name>A0A0B7IWV9_9PROT</name>
<feature type="domain" description="Sulfatase N-terminal" evidence="7">
    <location>
        <begin position="178"/>
        <end position="456"/>
    </location>
</feature>
<evidence type="ECO:0000313" key="9">
    <source>
        <dbReference type="Proteomes" id="UP000056322"/>
    </source>
</evidence>
<dbReference type="Proteomes" id="UP000056322">
    <property type="component" value="Chromosome 1"/>
</dbReference>
<dbReference type="SUPFAM" id="SSF53649">
    <property type="entry name" value="Alkaline phosphatase-like"/>
    <property type="match status" value="1"/>
</dbReference>
<evidence type="ECO:0000256" key="1">
    <source>
        <dbReference type="ARBA" id="ARBA00004651"/>
    </source>
</evidence>
<keyword evidence="5 6" id="KW-0472">Membrane</keyword>
<keyword evidence="8" id="KW-0808">Transferase</keyword>
<evidence type="ECO:0000256" key="2">
    <source>
        <dbReference type="ARBA" id="ARBA00022475"/>
    </source>
</evidence>
<dbReference type="EMBL" id="LN794158">
    <property type="protein sequence ID" value="CEN56797.1"/>
    <property type="molecule type" value="Genomic_DNA"/>
</dbReference>